<feature type="signal peptide" evidence="2">
    <location>
        <begin position="1"/>
        <end position="20"/>
    </location>
</feature>
<sequence length="187" mass="17672">MKRLFLSAAAALLAPGVALAHPGHGQGQFTAGLAHPLGGADHLLAMVALGLLAAQIGGRATWTLPLAFLGGMLAGGLAGLGGAALATVEPMILASVVILGALVAMAARPPLPVLLAGAAAFGAAHGWAHGAEAPASGIASYAAGFLTMTAALHLAGIGAGRALLANVVLRGIGGGAALAGLALAIGG</sequence>
<comment type="caution">
    <text evidence="3">The sequence shown here is derived from an EMBL/GenBank/DDBJ whole genome shotgun (WGS) entry which is preliminary data.</text>
</comment>
<feature type="transmembrane region" description="Helical" evidence="1">
    <location>
        <begin position="137"/>
        <end position="155"/>
    </location>
</feature>
<dbReference type="InterPro" id="IPR007038">
    <property type="entry name" value="HupE_UreJ"/>
</dbReference>
<dbReference type="Proteomes" id="UP001224997">
    <property type="component" value="Unassembled WGS sequence"/>
</dbReference>
<feature type="chain" id="PRO_5047414105" evidence="2">
    <location>
        <begin position="21"/>
        <end position="187"/>
    </location>
</feature>
<protein>
    <submittedName>
        <fullName evidence="3">HupE/UreJ family protein</fullName>
    </submittedName>
</protein>
<accession>A0ABT9JAV5</accession>
<proteinExistence type="predicted"/>
<feature type="transmembrane region" description="Helical" evidence="1">
    <location>
        <begin position="36"/>
        <end position="54"/>
    </location>
</feature>
<keyword evidence="2" id="KW-0732">Signal</keyword>
<keyword evidence="1" id="KW-0472">Membrane</keyword>
<feature type="transmembrane region" description="Helical" evidence="1">
    <location>
        <begin position="91"/>
        <end position="107"/>
    </location>
</feature>
<reference evidence="3 4" key="1">
    <citation type="submission" date="2023-08" db="EMBL/GenBank/DDBJ databases">
        <authorList>
            <person name="Park J.-S."/>
        </authorList>
    </citation>
    <scope>NUCLEOTIDE SEQUENCE [LARGE SCALE GENOMIC DNA]</scope>
    <source>
        <strain evidence="3 4">2205BS29-5</strain>
    </source>
</reference>
<keyword evidence="4" id="KW-1185">Reference proteome</keyword>
<organism evidence="3 4">
    <name type="scientific">Paracoccus spongiarum</name>
    <dbReference type="NCBI Taxonomy" id="3064387"/>
    <lineage>
        <taxon>Bacteria</taxon>
        <taxon>Pseudomonadati</taxon>
        <taxon>Pseudomonadota</taxon>
        <taxon>Alphaproteobacteria</taxon>
        <taxon>Rhodobacterales</taxon>
        <taxon>Paracoccaceae</taxon>
        <taxon>Paracoccus</taxon>
    </lineage>
</organism>
<feature type="transmembrane region" description="Helical" evidence="1">
    <location>
        <begin position="167"/>
        <end position="186"/>
    </location>
</feature>
<feature type="transmembrane region" description="Helical" evidence="1">
    <location>
        <begin position="114"/>
        <end position="131"/>
    </location>
</feature>
<evidence type="ECO:0000313" key="3">
    <source>
        <dbReference type="EMBL" id="MDP5306860.1"/>
    </source>
</evidence>
<keyword evidence="1" id="KW-0812">Transmembrane</keyword>
<feature type="transmembrane region" description="Helical" evidence="1">
    <location>
        <begin position="66"/>
        <end position="85"/>
    </location>
</feature>
<dbReference type="Pfam" id="PF04955">
    <property type="entry name" value="HupE_UreJ"/>
    <property type="match status" value="1"/>
</dbReference>
<evidence type="ECO:0000313" key="4">
    <source>
        <dbReference type="Proteomes" id="UP001224997"/>
    </source>
</evidence>
<evidence type="ECO:0000256" key="1">
    <source>
        <dbReference type="SAM" id="Phobius"/>
    </source>
</evidence>
<keyword evidence="1" id="KW-1133">Transmembrane helix</keyword>
<dbReference type="PIRSF" id="PIRSF016919">
    <property type="entry name" value="HupE_UreJ"/>
    <property type="match status" value="1"/>
</dbReference>
<dbReference type="RefSeq" id="WP_305962712.1">
    <property type="nucleotide sequence ID" value="NZ_JAVAMQ010000005.1"/>
</dbReference>
<gene>
    <name evidence="3" type="ORF">Q5Y72_07125</name>
</gene>
<evidence type="ECO:0000256" key="2">
    <source>
        <dbReference type="SAM" id="SignalP"/>
    </source>
</evidence>
<name>A0ABT9JAV5_9RHOB</name>
<dbReference type="EMBL" id="JAVAMQ010000005">
    <property type="protein sequence ID" value="MDP5306860.1"/>
    <property type="molecule type" value="Genomic_DNA"/>
</dbReference>